<accession>A0ABW0P392</accession>
<evidence type="ECO:0000313" key="2">
    <source>
        <dbReference type="Proteomes" id="UP001596060"/>
    </source>
</evidence>
<dbReference type="RefSeq" id="WP_377817156.1">
    <property type="nucleotide sequence ID" value="NZ_JBHSLU010000037.1"/>
</dbReference>
<keyword evidence="2" id="KW-1185">Reference proteome</keyword>
<organism evidence="1 2">
    <name type="scientific">Bosea massiliensis</name>
    <dbReference type="NCBI Taxonomy" id="151419"/>
    <lineage>
        <taxon>Bacteria</taxon>
        <taxon>Pseudomonadati</taxon>
        <taxon>Pseudomonadota</taxon>
        <taxon>Alphaproteobacteria</taxon>
        <taxon>Hyphomicrobiales</taxon>
        <taxon>Boseaceae</taxon>
        <taxon>Bosea</taxon>
    </lineage>
</organism>
<comment type="caution">
    <text evidence="1">The sequence shown here is derived from an EMBL/GenBank/DDBJ whole genome shotgun (WGS) entry which is preliminary data.</text>
</comment>
<gene>
    <name evidence="1" type="ORF">ACFPN9_13045</name>
</gene>
<protein>
    <submittedName>
        <fullName evidence="1">Uncharacterized protein</fullName>
    </submittedName>
</protein>
<proteinExistence type="predicted"/>
<name>A0ABW0P392_9HYPH</name>
<sequence length="104" mass="11851">MRRHFFISPKKSRNSYTVSFFQLIRPRPAAIRLNASRTKKIAMINSSIVSDRVRLGIALVRSGHTVSSAAVKASLPEAELGFWHEIDQRGIMPRESDATRRRMN</sequence>
<reference evidence="2" key="1">
    <citation type="journal article" date="2019" name="Int. J. Syst. Evol. Microbiol.">
        <title>The Global Catalogue of Microorganisms (GCM) 10K type strain sequencing project: providing services to taxonomists for standard genome sequencing and annotation.</title>
        <authorList>
            <consortium name="The Broad Institute Genomics Platform"/>
            <consortium name="The Broad Institute Genome Sequencing Center for Infectious Disease"/>
            <person name="Wu L."/>
            <person name="Ma J."/>
        </authorList>
    </citation>
    <scope>NUCLEOTIDE SEQUENCE [LARGE SCALE GENOMIC DNA]</scope>
    <source>
        <strain evidence="2">CCUG 43117</strain>
    </source>
</reference>
<dbReference type="Proteomes" id="UP001596060">
    <property type="component" value="Unassembled WGS sequence"/>
</dbReference>
<evidence type="ECO:0000313" key="1">
    <source>
        <dbReference type="EMBL" id="MFC5506183.1"/>
    </source>
</evidence>
<dbReference type="EMBL" id="JBHSLU010000037">
    <property type="protein sequence ID" value="MFC5506183.1"/>
    <property type="molecule type" value="Genomic_DNA"/>
</dbReference>